<evidence type="ECO:0000313" key="2">
    <source>
        <dbReference type="Ensembl" id="ENSPKIP00000033081.1"/>
    </source>
</evidence>
<dbReference type="PANTHER" id="PTHR15002:SF0">
    <property type="entry name" value="RIBOSOMAL BIOGENESIS PROTEIN LAS1L"/>
    <property type="match status" value="1"/>
</dbReference>
<dbReference type="InterPro" id="IPR007174">
    <property type="entry name" value="Las1"/>
</dbReference>
<dbReference type="STRING" id="1676925.ENSPKIP00000033081"/>
<protein>
    <submittedName>
        <fullName evidence="2">LAS1 like ribosome biogenesis factor</fullName>
    </submittedName>
</protein>
<dbReference type="GO" id="GO:0030687">
    <property type="term" value="C:preribosome, large subunit precursor"/>
    <property type="evidence" value="ECO:0007669"/>
    <property type="project" value="TreeGrafter"/>
</dbReference>
<name>A0A3B3SSJ5_9TELE</name>
<dbReference type="GO" id="GO:0000470">
    <property type="term" value="P:maturation of LSU-rRNA"/>
    <property type="evidence" value="ECO:0007669"/>
    <property type="project" value="TreeGrafter"/>
</dbReference>
<proteinExistence type="predicted"/>
<dbReference type="GO" id="GO:0004519">
    <property type="term" value="F:endonuclease activity"/>
    <property type="evidence" value="ECO:0007669"/>
    <property type="project" value="InterPro"/>
</dbReference>
<reference evidence="2" key="1">
    <citation type="submission" date="2025-08" db="UniProtKB">
        <authorList>
            <consortium name="Ensembl"/>
        </authorList>
    </citation>
    <scope>IDENTIFICATION</scope>
</reference>
<organism evidence="2 3">
    <name type="scientific">Paramormyrops kingsleyae</name>
    <dbReference type="NCBI Taxonomy" id="1676925"/>
    <lineage>
        <taxon>Eukaryota</taxon>
        <taxon>Metazoa</taxon>
        <taxon>Chordata</taxon>
        <taxon>Craniata</taxon>
        <taxon>Vertebrata</taxon>
        <taxon>Euteleostomi</taxon>
        <taxon>Actinopterygii</taxon>
        <taxon>Neopterygii</taxon>
        <taxon>Teleostei</taxon>
        <taxon>Osteoglossocephala</taxon>
        <taxon>Osteoglossomorpha</taxon>
        <taxon>Osteoglossiformes</taxon>
        <taxon>Mormyridae</taxon>
        <taxon>Paramormyrops</taxon>
    </lineage>
</organism>
<evidence type="ECO:0000256" key="1">
    <source>
        <dbReference type="SAM" id="MobiDB-lite"/>
    </source>
</evidence>
<feature type="region of interest" description="Disordered" evidence="1">
    <location>
        <begin position="556"/>
        <end position="575"/>
    </location>
</feature>
<feature type="compositionally biased region" description="Acidic residues" evidence="1">
    <location>
        <begin position="173"/>
        <end position="184"/>
    </location>
</feature>
<keyword evidence="3" id="KW-1185">Reference proteome</keyword>
<dbReference type="RefSeq" id="XP_023689862.1">
    <property type="nucleotide sequence ID" value="XM_023834094.2"/>
</dbReference>
<dbReference type="Ensembl" id="ENSPKIT00000013964.1">
    <property type="protein sequence ID" value="ENSPKIP00000033081.1"/>
    <property type="gene ID" value="ENSPKIG00000012906.1"/>
</dbReference>
<dbReference type="Proteomes" id="UP000261540">
    <property type="component" value="Unplaced"/>
</dbReference>
<accession>A0A3B3SSJ5</accession>
<reference evidence="2" key="2">
    <citation type="submission" date="2025-09" db="UniProtKB">
        <authorList>
            <consortium name="Ensembl"/>
        </authorList>
    </citation>
    <scope>IDENTIFICATION</scope>
</reference>
<dbReference type="Pfam" id="PF04031">
    <property type="entry name" value="Las1"/>
    <property type="match status" value="1"/>
</dbReference>
<dbReference type="GeneTree" id="ENSGT00390000014785"/>
<sequence length="591" mass="67474">MKSKSSEKLVHVVPWINKAEWDQVLEYLYSNDAVLQKYALQRISAWKSRFGSSTPVAVESTADLVRCQVLDSSGQLDADDLVLLYGTALVRFVNLITERKQKKVTTSLRRLADKMNIPEWIVNLRHDITHHKLPTLKFCRKGCKFVLAWLQQEYWSRQLGGQLDEHWDSQSDKEDEEDPSGEDELAIRKRKRDNAKKARELLISYENEQFQTFDKLHKKGKDQKQWCSSSSDLHWILIQIKDFAMDSSDALIDTLLMDGYLVPTAEQLESLDIDPADTVDPTAPSIPRLFLRFWQPLLKALSTHCFVCLFLEKLFAELHLSREFPQHRTYYIAGWISEIFSFSSFQIPNTNASKGQKKARLRDQIFPKQITLPWKKLLMICLDAPCLATPHLLQQIMENMDPSLPVDTQKKLLRLCCIYTQGADFTCSPAMERGNQPVYTLESLQKMLWLKSKDSTTGDSLCPDSTLSSLQNTSIPVPMPEVTEDLQEQLSAEILAERAAALRGSPWQVCVDNVKWKHFPLGKVPGQSEDASYLMAENYSTMSVFDQHIEVDKAAPHSNFTSTSGPIRSSSDGPLWTHNDLNKLKSGLQLF</sequence>
<feature type="region of interest" description="Disordered" evidence="1">
    <location>
        <begin position="166"/>
        <end position="191"/>
    </location>
</feature>
<dbReference type="OrthoDB" id="10263222at2759"/>
<dbReference type="CTD" id="81887"/>
<dbReference type="AlphaFoldDB" id="A0A3B3SSJ5"/>
<feature type="compositionally biased region" description="Polar residues" evidence="1">
    <location>
        <begin position="558"/>
        <end position="572"/>
    </location>
</feature>
<dbReference type="KEGG" id="pki:111855260"/>
<dbReference type="GO" id="GO:0090730">
    <property type="term" value="C:Las1 complex"/>
    <property type="evidence" value="ECO:0007669"/>
    <property type="project" value="InterPro"/>
</dbReference>
<dbReference type="GeneID" id="111855260"/>
<evidence type="ECO:0000313" key="3">
    <source>
        <dbReference type="Proteomes" id="UP000261540"/>
    </source>
</evidence>
<dbReference type="PANTHER" id="PTHR15002">
    <property type="entry name" value="RIBOSOMAL BIOGENESIS PROTEIN LAS1L"/>
    <property type="match status" value="1"/>
</dbReference>
<dbReference type="GO" id="GO:0000460">
    <property type="term" value="P:maturation of 5.8S rRNA"/>
    <property type="evidence" value="ECO:0007669"/>
    <property type="project" value="TreeGrafter"/>
</dbReference>